<sequence>MADKKDITVLYVDDEELNLFLFEKSFESIYDVVTALSGVEGLQKLEAHHDKIIVVISDMRMPTMNGIQFITQAKEKFKNIAYFILTAFDYNEEIEKALDGKLIQRFFTKPFDIAEIQEAVEEALSELDL</sequence>
<dbReference type="InterPro" id="IPR001789">
    <property type="entry name" value="Sig_transdc_resp-reg_receiver"/>
</dbReference>
<keyword evidence="1 2" id="KW-0597">Phosphoprotein</keyword>
<dbReference type="InterPro" id="IPR050595">
    <property type="entry name" value="Bact_response_regulator"/>
</dbReference>
<feature type="domain" description="Response regulatory" evidence="3">
    <location>
        <begin position="8"/>
        <end position="124"/>
    </location>
</feature>
<evidence type="ECO:0000259" key="3">
    <source>
        <dbReference type="PROSITE" id="PS50110"/>
    </source>
</evidence>
<evidence type="ECO:0000256" key="1">
    <source>
        <dbReference type="ARBA" id="ARBA00022553"/>
    </source>
</evidence>
<dbReference type="SMART" id="SM00448">
    <property type="entry name" value="REC"/>
    <property type="match status" value="1"/>
</dbReference>
<accession>A0A1M6LW81</accession>
<dbReference type="InterPro" id="IPR011006">
    <property type="entry name" value="CheY-like_superfamily"/>
</dbReference>
<dbReference type="PANTHER" id="PTHR44591">
    <property type="entry name" value="STRESS RESPONSE REGULATOR PROTEIN 1"/>
    <property type="match status" value="1"/>
</dbReference>
<evidence type="ECO:0000313" key="4">
    <source>
        <dbReference type="EMBL" id="SHJ75425.1"/>
    </source>
</evidence>
<protein>
    <submittedName>
        <fullName evidence="4">Response regulator receiver domain-containing protein</fullName>
    </submittedName>
</protein>
<dbReference type="AlphaFoldDB" id="A0A1M6LW81"/>
<dbReference type="EMBL" id="FRAA01000001">
    <property type="protein sequence ID" value="SHJ75425.1"/>
    <property type="molecule type" value="Genomic_DNA"/>
</dbReference>
<evidence type="ECO:0000313" key="5">
    <source>
        <dbReference type="Proteomes" id="UP000184474"/>
    </source>
</evidence>
<organism evidence="4 5">
    <name type="scientific">Reichenbachiella agariperforans</name>
    <dbReference type="NCBI Taxonomy" id="156994"/>
    <lineage>
        <taxon>Bacteria</taxon>
        <taxon>Pseudomonadati</taxon>
        <taxon>Bacteroidota</taxon>
        <taxon>Cytophagia</taxon>
        <taxon>Cytophagales</taxon>
        <taxon>Reichenbachiellaceae</taxon>
        <taxon>Reichenbachiella</taxon>
    </lineage>
</organism>
<dbReference type="STRING" id="156994.SAMN04488028_1011119"/>
<reference evidence="5" key="1">
    <citation type="submission" date="2016-11" db="EMBL/GenBank/DDBJ databases">
        <authorList>
            <person name="Varghese N."/>
            <person name="Submissions S."/>
        </authorList>
    </citation>
    <scope>NUCLEOTIDE SEQUENCE [LARGE SCALE GENOMIC DNA]</scope>
    <source>
        <strain evidence="5">DSM 26134</strain>
    </source>
</reference>
<keyword evidence="5" id="KW-1185">Reference proteome</keyword>
<dbReference type="PROSITE" id="PS50110">
    <property type="entry name" value="RESPONSE_REGULATORY"/>
    <property type="match status" value="1"/>
</dbReference>
<evidence type="ECO:0000256" key="2">
    <source>
        <dbReference type="PROSITE-ProRule" id="PRU00169"/>
    </source>
</evidence>
<feature type="modified residue" description="4-aspartylphosphate" evidence="2">
    <location>
        <position position="58"/>
    </location>
</feature>
<gene>
    <name evidence="4" type="ORF">SAMN04488028_1011119</name>
</gene>
<dbReference type="SUPFAM" id="SSF52172">
    <property type="entry name" value="CheY-like"/>
    <property type="match status" value="1"/>
</dbReference>
<name>A0A1M6LW81_REIAG</name>
<dbReference type="Gene3D" id="3.40.50.2300">
    <property type="match status" value="1"/>
</dbReference>
<dbReference type="PANTHER" id="PTHR44591:SF19">
    <property type="entry name" value="TWO-COMPONENT RESPONSE REGULATOR-RELATED"/>
    <property type="match status" value="1"/>
</dbReference>
<dbReference type="Proteomes" id="UP000184474">
    <property type="component" value="Unassembled WGS sequence"/>
</dbReference>
<dbReference type="RefSeq" id="WP_073120171.1">
    <property type="nucleotide sequence ID" value="NZ_FRAA01000001.1"/>
</dbReference>
<proteinExistence type="predicted"/>
<dbReference type="Pfam" id="PF00072">
    <property type="entry name" value="Response_reg"/>
    <property type="match status" value="1"/>
</dbReference>
<dbReference type="GO" id="GO:0000160">
    <property type="term" value="P:phosphorelay signal transduction system"/>
    <property type="evidence" value="ECO:0007669"/>
    <property type="project" value="InterPro"/>
</dbReference>